<dbReference type="InterPro" id="IPR036390">
    <property type="entry name" value="WH_DNA-bd_sf"/>
</dbReference>
<dbReference type="AlphaFoldDB" id="A0AAE3CKD7"/>
<dbReference type="Gene3D" id="1.10.10.10">
    <property type="entry name" value="Winged helix-like DNA-binding domain superfamily/Winged helix DNA-binding domain"/>
    <property type="match status" value="1"/>
</dbReference>
<sequence>MNMGMGMMKKMGQMGSGGGGPMAMMQKMMGQKGESSGAEGENPMQHMMGMCMEMHAEMLATIQKTNALAVSATPALQPLFLQWLDTLSDEALQLLQKQPGMESADLAKALQISGEGATYLLASLCNQGKIRLRAEGTQTT</sequence>
<evidence type="ECO:0000313" key="2">
    <source>
        <dbReference type="Proteomes" id="UP001197378"/>
    </source>
</evidence>
<dbReference type="InterPro" id="IPR036388">
    <property type="entry name" value="WH-like_DNA-bd_sf"/>
</dbReference>
<proteinExistence type="predicted"/>
<dbReference type="EMBL" id="JAAXYO010000154">
    <property type="protein sequence ID" value="MBU2788691.1"/>
    <property type="molecule type" value="Genomic_DNA"/>
</dbReference>
<dbReference type="Proteomes" id="UP001197378">
    <property type="component" value="Unassembled WGS sequence"/>
</dbReference>
<name>A0AAE3CKD7_9PROT</name>
<gene>
    <name evidence="1" type="ORF">HFQ13_10860</name>
</gene>
<protein>
    <submittedName>
        <fullName evidence="1">MarR family transcriptional regulator</fullName>
    </submittedName>
</protein>
<comment type="caution">
    <text evidence="1">The sequence shown here is derived from an EMBL/GenBank/DDBJ whole genome shotgun (WGS) entry which is preliminary data.</text>
</comment>
<accession>A0AAE3CKD7</accession>
<organism evidence="1 2">
    <name type="scientific">Igneacidithiobacillus copahuensis</name>
    <dbReference type="NCBI Taxonomy" id="2724909"/>
    <lineage>
        <taxon>Bacteria</taxon>
        <taxon>Pseudomonadati</taxon>
        <taxon>Pseudomonadota</taxon>
        <taxon>Acidithiobacillia</taxon>
        <taxon>Acidithiobacillales</taxon>
        <taxon>Acidithiobacillaceae</taxon>
        <taxon>Igneacidithiobacillus</taxon>
    </lineage>
</organism>
<dbReference type="SUPFAM" id="SSF46785">
    <property type="entry name" value="Winged helix' DNA-binding domain"/>
    <property type="match status" value="1"/>
</dbReference>
<evidence type="ECO:0000313" key="1">
    <source>
        <dbReference type="EMBL" id="MBU2788691.1"/>
    </source>
</evidence>
<keyword evidence="2" id="KW-1185">Reference proteome</keyword>
<reference evidence="1" key="1">
    <citation type="journal article" date="2021" name="ISME J.">
        <title>Genomic evolution of the class Acidithiobacillia: deep-branching Proteobacteria living in extreme acidic conditions.</title>
        <authorList>
            <person name="Moya-Beltran A."/>
            <person name="Beard S."/>
            <person name="Rojas-Villalobos C."/>
            <person name="Issotta F."/>
            <person name="Gallardo Y."/>
            <person name="Ulloa R."/>
            <person name="Giaveno A."/>
            <person name="Degli Esposti M."/>
            <person name="Johnson D.B."/>
            <person name="Quatrini R."/>
        </authorList>
    </citation>
    <scope>NUCLEOTIDE SEQUENCE</scope>
    <source>
        <strain evidence="1">VAN18-1</strain>
    </source>
</reference>